<protein>
    <submittedName>
        <fullName evidence="8">Attachment invasion locus protein</fullName>
    </submittedName>
</protein>
<gene>
    <name evidence="8" type="primary">ail_2</name>
    <name evidence="8" type="ORF">C7M51_03178</name>
</gene>
<evidence type="ECO:0000259" key="7">
    <source>
        <dbReference type="Pfam" id="PF13505"/>
    </source>
</evidence>
<keyword evidence="5" id="KW-0472">Membrane</keyword>
<dbReference type="OrthoDB" id="5873117at2"/>
<evidence type="ECO:0000256" key="3">
    <source>
        <dbReference type="ARBA" id="ARBA00022692"/>
    </source>
</evidence>
<name>A0A6P1Q4K5_9GAMM</name>
<reference evidence="8 9" key="1">
    <citation type="submission" date="2018-03" db="EMBL/GenBank/DDBJ databases">
        <title>Pantoea intestinalis SRCM103226 isolated form the mealworm.</title>
        <authorList>
            <person name="Jeong D.-Y."/>
            <person name="Kim J.W."/>
        </authorList>
    </citation>
    <scope>NUCLEOTIDE SEQUENCE [LARGE SCALE GENOMIC DNA]</scope>
    <source>
        <strain evidence="8 9">SRCM103226</strain>
    </source>
</reference>
<keyword evidence="4 6" id="KW-0732">Signal</keyword>
<dbReference type="EMBL" id="CP028271">
    <property type="protein sequence ID" value="QHM72848.1"/>
    <property type="molecule type" value="Genomic_DNA"/>
</dbReference>
<feature type="chain" id="PRO_5027059227" evidence="6">
    <location>
        <begin position="22"/>
        <end position="191"/>
    </location>
</feature>
<dbReference type="AlphaFoldDB" id="A0A6P1Q4K5"/>
<evidence type="ECO:0000256" key="2">
    <source>
        <dbReference type="ARBA" id="ARBA00022452"/>
    </source>
</evidence>
<evidence type="ECO:0000256" key="5">
    <source>
        <dbReference type="ARBA" id="ARBA00023136"/>
    </source>
</evidence>
<dbReference type="InterPro" id="IPR011250">
    <property type="entry name" value="OMP/PagP_B-barrel"/>
</dbReference>
<dbReference type="Pfam" id="PF13505">
    <property type="entry name" value="OMP_b-brl"/>
    <property type="match status" value="1"/>
</dbReference>
<dbReference type="GO" id="GO:0044384">
    <property type="term" value="C:host outer membrane"/>
    <property type="evidence" value="ECO:0007669"/>
    <property type="project" value="InterPro"/>
</dbReference>
<evidence type="ECO:0000256" key="1">
    <source>
        <dbReference type="ARBA" id="ARBA00004571"/>
    </source>
</evidence>
<keyword evidence="9" id="KW-1185">Reference proteome</keyword>
<dbReference type="GO" id="GO:0016020">
    <property type="term" value="C:membrane"/>
    <property type="evidence" value="ECO:0007669"/>
    <property type="project" value="UniProtKB-SubCell"/>
</dbReference>
<dbReference type="KEGG" id="mint:C7M51_03178"/>
<dbReference type="SUPFAM" id="SSF56925">
    <property type="entry name" value="OMPA-like"/>
    <property type="match status" value="1"/>
</dbReference>
<feature type="domain" description="Outer membrane protein beta-barrel" evidence="7">
    <location>
        <begin position="7"/>
        <end position="191"/>
    </location>
</feature>
<dbReference type="Proteomes" id="UP000464053">
    <property type="component" value="Chromosome"/>
</dbReference>
<organism evidence="8 9">
    <name type="scientific">Mixta intestinalis</name>
    <dbReference type="NCBI Taxonomy" id="1615494"/>
    <lineage>
        <taxon>Bacteria</taxon>
        <taxon>Pseudomonadati</taxon>
        <taxon>Pseudomonadota</taxon>
        <taxon>Gammaproteobacteria</taxon>
        <taxon>Enterobacterales</taxon>
        <taxon>Erwiniaceae</taxon>
        <taxon>Mixta</taxon>
    </lineage>
</organism>
<dbReference type="RefSeq" id="WP_160622619.1">
    <property type="nucleotide sequence ID" value="NZ_CP028271.1"/>
</dbReference>
<dbReference type="Gene3D" id="2.40.160.20">
    <property type="match status" value="1"/>
</dbReference>
<evidence type="ECO:0000313" key="8">
    <source>
        <dbReference type="EMBL" id="QHM72848.1"/>
    </source>
</evidence>
<sequence length="191" mass="21233">MKKISLAILLAASTVSGSALADYQSLTVGYAQSKVEDFKNIRGVNLQYRYEFDDIVGVMASFSYMKNSDLKGGKDKGYEQGIEFTRSRNADLKYYSFLVGPSFRLNDYISLYALGGLAYTKAEVNNTWNISNFYEWETHSSKKSSAFAYGLGVIINPVEAISITLGYEGTETDFGQKYSVNGFNIGLGYNF</sequence>
<dbReference type="PRINTS" id="PR00316">
    <property type="entry name" value="ENTEROVIROMP"/>
</dbReference>
<proteinExistence type="predicted"/>
<evidence type="ECO:0000256" key="6">
    <source>
        <dbReference type="SAM" id="SignalP"/>
    </source>
</evidence>
<dbReference type="PANTHER" id="PTHR35892:SF2">
    <property type="entry name" value="OUTER MEMBRANE PROTEIN PAGN"/>
    <property type="match status" value="1"/>
</dbReference>
<dbReference type="InterPro" id="IPR000758">
    <property type="entry name" value="Enterovir_OMP"/>
</dbReference>
<evidence type="ECO:0000313" key="9">
    <source>
        <dbReference type="Proteomes" id="UP000464053"/>
    </source>
</evidence>
<keyword evidence="3" id="KW-0812">Transmembrane</keyword>
<evidence type="ECO:0000256" key="4">
    <source>
        <dbReference type="ARBA" id="ARBA00022729"/>
    </source>
</evidence>
<dbReference type="InterPro" id="IPR027385">
    <property type="entry name" value="Beta-barrel_OMP"/>
</dbReference>
<keyword evidence="2" id="KW-1134">Transmembrane beta strand</keyword>
<dbReference type="PANTHER" id="PTHR35892">
    <property type="entry name" value="OUTER MEMBRANE PROTEIN PAGN-RELATED"/>
    <property type="match status" value="1"/>
</dbReference>
<dbReference type="InterPro" id="IPR051723">
    <property type="entry name" value="Bact_OM_Invasion-Related"/>
</dbReference>
<feature type="signal peptide" evidence="6">
    <location>
        <begin position="1"/>
        <end position="21"/>
    </location>
</feature>
<comment type="subcellular location">
    <subcellularLocation>
        <location evidence="1">Cell outer membrane</location>
        <topology evidence="1">Multi-pass membrane protein</topology>
    </subcellularLocation>
</comment>
<accession>A0A6P1Q4K5</accession>